<dbReference type="PROSITE" id="PS00922">
    <property type="entry name" value="TRANSGLYCOSYLASE"/>
    <property type="match status" value="1"/>
</dbReference>
<evidence type="ECO:0000256" key="1">
    <source>
        <dbReference type="ARBA" id="ARBA00007734"/>
    </source>
</evidence>
<dbReference type="Gene3D" id="1.25.20.10">
    <property type="entry name" value="Bacterial muramidases"/>
    <property type="match status" value="1"/>
</dbReference>
<dbReference type="OrthoDB" id="9815002at2"/>
<accession>A0A370L5U8</accession>
<comment type="caution">
    <text evidence="5">The sequence shown here is derived from an EMBL/GenBank/DDBJ whole genome shotgun (WGS) entry which is preliminary data.</text>
</comment>
<comment type="similarity">
    <text evidence="2">Belongs to the virb1 family.</text>
</comment>
<dbReference type="InterPro" id="IPR008939">
    <property type="entry name" value="Lytic_TGlycosylase_superhlx_U"/>
</dbReference>
<dbReference type="InterPro" id="IPR000189">
    <property type="entry name" value="Transglyc_AS"/>
</dbReference>
<dbReference type="InterPro" id="IPR008258">
    <property type="entry name" value="Transglycosylase_SLT_dom_1"/>
</dbReference>
<dbReference type="GO" id="GO:0004553">
    <property type="term" value="F:hydrolase activity, hydrolyzing O-glycosyl compounds"/>
    <property type="evidence" value="ECO:0007669"/>
    <property type="project" value="InterPro"/>
</dbReference>
<dbReference type="GO" id="GO:0016020">
    <property type="term" value="C:membrane"/>
    <property type="evidence" value="ECO:0007669"/>
    <property type="project" value="InterPro"/>
</dbReference>
<reference evidence="6" key="1">
    <citation type="submission" date="2018-07" db="EMBL/GenBank/DDBJ databases">
        <authorList>
            <person name="Safronova V.I."/>
            <person name="Chirak E.R."/>
            <person name="Sazanova A.L."/>
        </authorList>
    </citation>
    <scope>NUCLEOTIDE SEQUENCE [LARGE SCALE GENOMIC DNA]</scope>
    <source>
        <strain evidence="6">RCAM04685</strain>
    </source>
</reference>
<protein>
    <submittedName>
        <fullName evidence="5">Lytic transglycosylase domain-containing protein</fullName>
    </submittedName>
</protein>
<name>A0A370L5U8_9HYPH</name>
<dbReference type="AlphaFoldDB" id="A0A370L5U8"/>
<dbReference type="Proteomes" id="UP000255207">
    <property type="component" value="Unassembled WGS sequence"/>
</dbReference>
<dbReference type="InterPro" id="IPR023346">
    <property type="entry name" value="Lysozyme-like_dom_sf"/>
</dbReference>
<keyword evidence="6" id="KW-1185">Reference proteome</keyword>
<comment type="similarity">
    <text evidence="1">Belongs to the transglycosylase Slt family.</text>
</comment>
<evidence type="ECO:0000259" key="4">
    <source>
        <dbReference type="Pfam" id="PF01464"/>
    </source>
</evidence>
<dbReference type="EMBL" id="QQTP01000006">
    <property type="protein sequence ID" value="RDJ24660.1"/>
    <property type="molecule type" value="Genomic_DNA"/>
</dbReference>
<dbReference type="GO" id="GO:0008933">
    <property type="term" value="F:peptidoglycan lytic transglycosylase activity"/>
    <property type="evidence" value="ECO:0007669"/>
    <property type="project" value="InterPro"/>
</dbReference>
<dbReference type="Gene3D" id="1.10.530.10">
    <property type="match status" value="1"/>
</dbReference>
<sequence length="742" mass="81291">MGKRHKPLAGTRKAGNPSKSVAVELRLHQPPSPTITTQASFQDPFMFRSPASRRLTTIVLPALLAFAATALAGDDSEHPLQEQRLAALADVQTTGALPPYPSDQLRDDAATPDLTVLKSAVEAYRRGALDDGDKLAEMIDDRTARALLEWVAIRFGGGAVDFARINAFLSSYPNYPATTLFRRRAEEALISEKKSNAVIRAFFHAQRPVSPVGRVALARALKAEGKADEAAVLIRETWRKDHLGQPLEKLVLAEFDGVLTQADHRLRTERYLFNGKAEAALRNAARVSADYVKLAQARLASAKAKSPLPAKQIDAIPASLRGDLSFLFLQAQQARRANKPTEAAQFLAKAPRDPALLGDGDEWWVERRLTARKLLDEGNAAKAYEVVAGHGAEDNAERIDAEWHAGFIALRFRNQPGLALAHFTEAAKLAETPISVSRAAYWQGRAAEAMGNTEGATAHYEEAAAHPIAYYGQLARARLGLSDLPLRRASAAILTHLPAHRGVRLLYQIGARDLAGVMLIDLAQRLHTTPALEAVAAIARREGDVKALLAVGKTALQRGFPLDTAAFPTFGVPDFPVLGDPMERAIVHAIARQESAFDPTAMSQAGARGLMQMMPATARETARRANLPFDWPRLGQDALYSAQMGAAHLNDLLKDWHGSYILTFAAYNAGSGNVKKWIDAYGDPRKPEVDAVDWVERIPFYETRNYVQRVMENLQVYRQRLDQRSAYLIDYDLKRGGGRSGD</sequence>
<dbReference type="CDD" id="cd13401">
    <property type="entry name" value="Slt70-like"/>
    <property type="match status" value="1"/>
</dbReference>
<dbReference type="SUPFAM" id="SSF53955">
    <property type="entry name" value="Lysozyme-like"/>
    <property type="match status" value="1"/>
</dbReference>
<dbReference type="Pfam" id="PF01464">
    <property type="entry name" value="SLT"/>
    <property type="match status" value="1"/>
</dbReference>
<proteinExistence type="inferred from homology"/>
<evidence type="ECO:0000256" key="3">
    <source>
        <dbReference type="ARBA" id="ARBA00022729"/>
    </source>
</evidence>
<keyword evidence="3" id="KW-0732">Signal</keyword>
<dbReference type="SUPFAM" id="SSF48435">
    <property type="entry name" value="Bacterial muramidases"/>
    <property type="match status" value="1"/>
</dbReference>
<dbReference type="GO" id="GO:0042597">
    <property type="term" value="C:periplasmic space"/>
    <property type="evidence" value="ECO:0007669"/>
    <property type="project" value="InterPro"/>
</dbReference>
<dbReference type="PANTHER" id="PTHR37423:SF2">
    <property type="entry name" value="MEMBRANE-BOUND LYTIC MUREIN TRANSGLYCOSYLASE C"/>
    <property type="match status" value="1"/>
</dbReference>
<dbReference type="GO" id="GO:0000270">
    <property type="term" value="P:peptidoglycan metabolic process"/>
    <property type="evidence" value="ECO:0007669"/>
    <property type="project" value="InterPro"/>
</dbReference>
<evidence type="ECO:0000313" key="5">
    <source>
        <dbReference type="EMBL" id="RDJ24660.1"/>
    </source>
</evidence>
<organism evidence="5 6">
    <name type="scientific">Bosea caraganae</name>
    <dbReference type="NCBI Taxonomy" id="2763117"/>
    <lineage>
        <taxon>Bacteria</taxon>
        <taxon>Pseudomonadati</taxon>
        <taxon>Pseudomonadota</taxon>
        <taxon>Alphaproteobacteria</taxon>
        <taxon>Hyphomicrobiales</taxon>
        <taxon>Boseaceae</taxon>
        <taxon>Bosea</taxon>
    </lineage>
</organism>
<gene>
    <name evidence="5" type="ORF">DWE98_13355</name>
</gene>
<feature type="domain" description="Transglycosylase SLT" evidence="4">
    <location>
        <begin position="584"/>
        <end position="684"/>
    </location>
</feature>
<evidence type="ECO:0000313" key="6">
    <source>
        <dbReference type="Proteomes" id="UP000255207"/>
    </source>
</evidence>
<dbReference type="PANTHER" id="PTHR37423">
    <property type="entry name" value="SOLUBLE LYTIC MUREIN TRANSGLYCOSYLASE-RELATED"/>
    <property type="match status" value="1"/>
</dbReference>
<evidence type="ECO:0000256" key="2">
    <source>
        <dbReference type="ARBA" id="ARBA00009387"/>
    </source>
</evidence>